<evidence type="ECO:0000256" key="8">
    <source>
        <dbReference type="ARBA" id="ARBA00022737"/>
    </source>
</evidence>
<feature type="transmembrane region" description="Helical" evidence="22">
    <location>
        <begin position="549"/>
        <end position="571"/>
    </location>
</feature>
<comment type="subcellular location">
    <subcellularLocation>
        <location evidence="1">Cell membrane</location>
        <topology evidence="1">Single-pass type I membrane protein</topology>
    </subcellularLocation>
</comment>
<feature type="signal peptide" evidence="23">
    <location>
        <begin position="1"/>
        <end position="30"/>
    </location>
</feature>
<evidence type="ECO:0000256" key="22">
    <source>
        <dbReference type="SAM" id="Phobius"/>
    </source>
</evidence>
<dbReference type="InterPro" id="IPR013761">
    <property type="entry name" value="SAM/pointed_sf"/>
</dbReference>
<dbReference type="InterPro" id="IPR017441">
    <property type="entry name" value="Protein_kinase_ATP_BS"/>
</dbReference>
<dbReference type="Gene3D" id="2.60.120.260">
    <property type="entry name" value="Galactose-binding domain-like"/>
    <property type="match status" value="1"/>
</dbReference>
<dbReference type="SUPFAM" id="SSF49265">
    <property type="entry name" value="Fibronectin type III"/>
    <property type="match status" value="1"/>
</dbReference>
<dbReference type="GO" id="GO:0030425">
    <property type="term" value="C:dendrite"/>
    <property type="evidence" value="ECO:0007669"/>
    <property type="project" value="TreeGrafter"/>
</dbReference>
<dbReference type="InterPro" id="IPR013783">
    <property type="entry name" value="Ig-like_fold"/>
</dbReference>
<dbReference type="GO" id="GO:0005886">
    <property type="term" value="C:plasma membrane"/>
    <property type="evidence" value="ECO:0007669"/>
    <property type="project" value="UniProtKB-SubCell"/>
</dbReference>
<keyword evidence="3" id="KW-1003">Cell membrane</keyword>
<dbReference type="FunFam" id="2.10.50.10:FF:000001">
    <property type="entry name" value="Ephrin type-A receptor 5"/>
    <property type="match status" value="1"/>
</dbReference>
<keyword evidence="5" id="KW-0808">Transferase</keyword>
<dbReference type="PROSITE" id="PS50105">
    <property type="entry name" value="SAM_DOMAIN"/>
    <property type="match status" value="1"/>
</dbReference>
<keyword evidence="14" id="KW-0829">Tyrosine-protein kinase</keyword>
<evidence type="ECO:0000256" key="19">
    <source>
        <dbReference type="PIRSR" id="PIRSR000666-2"/>
    </source>
</evidence>
<feature type="chain" id="PRO_5021401044" description="receptor protein-tyrosine kinase" evidence="23">
    <location>
        <begin position="31"/>
        <end position="937"/>
    </location>
</feature>
<dbReference type="SMART" id="SM00615">
    <property type="entry name" value="EPH_lbd"/>
    <property type="match status" value="1"/>
</dbReference>
<dbReference type="EC" id="2.7.10.1" evidence="2"/>
<dbReference type="PROSITE" id="PS50853">
    <property type="entry name" value="FN3"/>
    <property type="match status" value="2"/>
</dbReference>
<dbReference type="Gene3D" id="1.10.510.10">
    <property type="entry name" value="Transferase(Phosphotransferase) domain 1"/>
    <property type="match status" value="1"/>
</dbReference>
<evidence type="ECO:0000256" key="4">
    <source>
        <dbReference type="ARBA" id="ARBA00022553"/>
    </source>
</evidence>
<dbReference type="Pfam" id="PF07714">
    <property type="entry name" value="PK_Tyr_Ser-Thr"/>
    <property type="match status" value="1"/>
</dbReference>
<dbReference type="AlphaFoldDB" id="A0A4W6ENM6"/>
<dbReference type="InterPro" id="IPR003961">
    <property type="entry name" value="FN3_dom"/>
</dbReference>
<evidence type="ECO:0000259" key="27">
    <source>
        <dbReference type="PROSITE" id="PS51550"/>
    </source>
</evidence>
<dbReference type="PROSITE" id="PS50011">
    <property type="entry name" value="PROTEIN_KINASE_DOM"/>
    <property type="match status" value="1"/>
</dbReference>
<feature type="domain" description="Fibronectin type-III" evidence="26">
    <location>
        <begin position="444"/>
        <end position="536"/>
    </location>
</feature>
<evidence type="ECO:0000256" key="23">
    <source>
        <dbReference type="SAM" id="SignalP"/>
    </source>
</evidence>
<reference evidence="28" key="2">
    <citation type="submission" date="2025-08" db="UniProtKB">
        <authorList>
            <consortium name="Ensembl"/>
        </authorList>
    </citation>
    <scope>IDENTIFICATION</scope>
</reference>
<dbReference type="Gene3D" id="1.10.150.50">
    <property type="entry name" value="Transcription Factor, Ets-1"/>
    <property type="match status" value="1"/>
</dbReference>
<feature type="domain" description="Eph LBD" evidence="27">
    <location>
        <begin position="38"/>
        <end position="216"/>
    </location>
</feature>
<dbReference type="InterPro" id="IPR000719">
    <property type="entry name" value="Prot_kinase_dom"/>
</dbReference>
<gene>
    <name evidence="28" type="primary">epha4b</name>
</gene>
<feature type="binding site" evidence="19 21">
    <location>
        <position position="661"/>
    </location>
    <ligand>
        <name>ATP</name>
        <dbReference type="ChEBI" id="CHEBI:30616"/>
    </ligand>
</feature>
<keyword evidence="29" id="KW-1185">Reference proteome</keyword>
<evidence type="ECO:0000259" key="26">
    <source>
        <dbReference type="PROSITE" id="PS50853"/>
    </source>
</evidence>
<dbReference type="SMART" id="SM01411">
    <property type="entry name" value="Ephrin_rec_like"/>
    <property type="match status" value="1"/>
</dbReference>
<dbReference type="InterPro" id="IPR016257">
    <property type="entry name" value="Tyr_kinase_ephrin_rcpt"/>
</dbReference>
<dbReference type="InterPro" id="IPR001245">
    <property type="entry name" value="Ser-Thr/Tyr_kinase_cat_dom"/>
</dbReference>
<feature type="domain" description="Protein kinase" evidence="24">
    <location>
        <begin position="629"/>
        <end position="890"/>
    </location>
</feature>
<organism evidence="28 29">
    <name type="scientific">Lates calcarifer</name>
    <name type="common">Barramundi</name>
    <name type="synonym">Holocentrus calcarifer</name>
    <dbReference type="NCBI Taxonomy" id="8187"/>
    <lineage>
        <taxon>Eukaryota</taxon>
        <taxon>Metazoa</taxon>
        <taxon>Chordata</taxon>
        <taxon>Craniata</taxon>
        <taxon>Vertebrata</taxon>
        <taxon>Euteleostomi</taxon>
        <taxon>Actinopterygii</taxon>
        <taxon>Neopterygii</taxon>
        <taxon>Teleostei</taxon>
        <taxon>Neoteleostei</taxon>
        <taxon>Acanthomorphata</taxon>
        <taxon>Carangaria</taxon>
        <taxon>Carangaria incertae sedis</taxon>
        <taxon>Centropomidae</taxon>
        <taxon>Lates</taxon>
    </lineage>
</organism>
<dbReference type="PRINTS" id="PR00014">
    <property type="entry name" value="FNTYPEIII"/>
</dbReference>
<dbReference type="PIRSF" id="PIRSF000666">
    <property type="entry name" value="TyrPK_ephrin_receptor"/>
    <property type="match status" value="1"/>
</dbReference>
<dbReference type="InterPro" id="IPR001426">
    <property type="entry name" value="Tyr_kinase_rcpt_V_CS"/>
</dbReference>
<name>A0A4W6ENM6_LATCA</name>
<dbReference type="GO" id="GO:0007411">
    <property type="term" value="P:axon guidance"/>
    <property type="evidence" value="ECO:0007669"/>
    <property type="project" value="TreeGrafter"/>
</dbReference>
<keyword evidence="9 19" id="KW-0547">Nucleotide-binding</keyword>
<dbReference type="PANTHER" id="PTHR46877">
    <property type="entry name" value="EPH RECEPTOR A5"/>
    <property type="match status" value="1"/>
</dbReference>
<dbReference type="Pfam" id="PF01404">
    <property type="entry name" value="Ephrin_lbd"/>
    <property type="match status" value="1"/>
</dbReference>
<reference evidence="28" key="3">
    <citation type="submission" date="2025-09" db="UniProtKB">
        <authorList>
            <consortium name="Ensembl"/>
        </authorList>
    </citation>
    <scope>IDENTIFICATION</scope>
</reference>
<evidence type="ECO:0000313" key="29">
    <source>
        <dbReference type="Proteomes" id="UP000314980"/>
    </source>
</evidence>
<keyword evidence="6 22" id="KW-0812">Transmembrane</keyword>
<dbReference type="Pfam" id="PF07647">
    <property type="entry name" value="SAM_2"/>
    <property type="match status" value="1"/>
</dbReference>
<dbReference type="SUPFAM" id="SSF47769">
    <property type="entry name" value="SAM/Pointed domain"/>
    <property type="match status" value="1"/>
</dbReference>
<protein>
    <recommendedName>
        <fullName evidence="2">receptor protein-tyrosine kinase</fullName>
        <ecNumber evidence="2">2.7.10.1</ecNumber>
    </recommendedName>
</protein>
<dbReference type="FunFam" id="1.10.510.10:FF:000019">
    <property type="entry name" value="Ephrin type-A receptor 5"/>
    <property type="match status" value="1"/>
</dbReference>
<feature type="domain" description="SAM" evidence="25">
    <location>
        <begin position="869"/>
        <end position="931"/>
    </location>
</feature>
<dbReference type="InterPro" id="IPR001090">
    <property type="entry name" value="Ephrin_rcpt_lig-bd_dom"/>
</dbReference>
<dbReference type="Gene3D" id="2.60.40.10">
    <property type="entry name" value="Immunoglobulins"/>
    <property type="match status" value="2"/>
</dbReference>
<dbReference type="SUPFAM" id="SSF49785">
    <property type="entry name" value="Galactose-binding domain-like"/>
    <property type="match status" value="1"/>
</dbReference>
<dbReference type="InterPro" id="IPR020635">
    <property type="entry name" value="Tyr_kinase_cat_dom"/>
</dbReference>
<evidence type="ECO:0000256" key="21">
    <source>
        <dbReference type="PROSITE-ProRule" id="PRU10141"/>
    </source>
</evidence>
<keyword evidence="7 23" id="KW-0732">Signal</keyword>
<evidence type="ECO:0000256" key="13">
    <source>
        <dbReference type="ARBA" id="ARBA00023136"/>
    </source>
</evidence>
<evidence type="ECO:0000256" key="18">
    <source>
        <dbReference type="PIRSR" id="PIRSR000666-1"/>
    </source>
</evidence>
<dbReference type="GO" id="GO:0005005">
    <property type="term" value="F:transmembrane-ephrin receptor activity"/>
    <property type="evidence" value="ECO:0007669"/>
    <property type="project" value="TreeGrafter"/>
</dbReference>
<keyword evidence="16" id="KW-0325">Glycoprotein</keyword>
<feature type="binding site" evidence="19">
    <location>
        <begin position="635"/>
        <end position="643"/>
    </location>
    <ligand>
        <name>ATP</name>
        <dbReference type="ChEBI" id="CHEBI:30616"/>
    </ligand>
</feature>
<dbReference type="InterPro" id="IPR027936">
    <property type="entry name" value="Eph_TM"/>
</dbReference>
<evidence type="ECO:0000259" key="24">
    <source>
        <dbReference type="PROSITE" id="PS50011"/>
    </source>
</evidence>
<evidence type="ECO:0000256" key="1">
    <source>
        <dbReference type="ARBA" id="ARBA00004251"/>
    </source>
</evidence>
<keyword evidence="13 22" id="KW-0472">Membrane</keyword>
<keyword evidence="20" id="KW-1015">Disulfide bond</keyword>
<sequence length="937" mass="104618">MAPPRVLWIYPSLFLLSSLLLFHALSPCGALRNYPENEVTLLDSMSALADLGWEAYPNEGWEEISVMDERNTPMRTYQVCNVMEANQNNWLRTRHISREGAQRVYIEIKFTLRDCNSLPGVPGTCKETFNMYYYESNNANLWFIKESQYVKIDTIAADESFTQVDVGDRVMKLNTEVRDISNLSKKGFYLAFQDLGACIALVSVRVFYKKCPLTVLNLAQFPDTITGGDTALVEVHGMCVNASEEFEAPKMYCSADGGWLVPIGRCVCKPGFEENKDVCQPCRPGTYKASATDAYCTKCPPHSSSPQEQAVECVCEKSFYRAETDPRSMACTRPPSAPENPISTVNETCVTLEWSPPRDTGGRGDITYSLHCRKCSGDGRKCTPCGSSVHFVPRQFGLSSATVLVTDLQPDSNYSFTIESQNGVSDLSPTPRGTVVINVTTSQTVSVVLKERRSKDSVTLAWQGPERPNGAIVEYEVIYYEKNQREQNYTVLKTRSNMMTVDGLKPGTTYVFRVRARTDGGYGSYGGEIELETSHEDVLAIGDPNQSTILAVSIAGGIVLLIFLVTCFIVSGRHCGYIKAKQDPDEEKMQFQHGRVKLPGSRTYIHPHTYEDPNQAVRDFAKEIDASNIRIERVIGAGEFGEVCSGRLRVQGKREIYVAIKSLKAGYSDKQRRDFLSEASIMGQFDHPNIIRLEGVVTRCKPVMIITEFMENGSLDTFLKKHDGQFTVIQLVGMLRGIASGMKYLSDMSYVHRDLAARNILVNSNLVCKVSDFGLSRVLEDDPEAAYTTRGGKIPIRWTAPEAIAYRKFTSASDVWSYGIVMWEVISYGERPYWEMSNQDVIKAIDEGYRLPAPMDCPVVLHQLMLDCWEKGRSDRPKFGQIVTILDKLIRNPASLRELANSSVCELAKMGVSLAGHQKKILSSVQSLQTQGTHVQV</sequence>
<proteinExistence type="predicted"/>
<dbReference type="GO" id="GO:0005524">
    <property type="term" value="F:ATP binding"/>
    <property type="evidence" value="ECO:0007669"/>
    <property type="project" value="UniProtKB-UniRule"/>
</dbReference>
<evidence type="ECO:0000256" key="7">
    <source>
        <dbReference type="ARBA" id="ARBA00022729"/>
    </source>
</evidence>
<evidence type="ECO:0000256" key="11">
    <source>
        <dbReference type="ARBA" id="ARBA00022840"/>
    </source>
</evidence>
<dbReference type="Gene3D" id="3.30.200.20">
    <property type="entry name" value="Phosphorylase Kinase, domain 1"/>
    <property type="match status" value="1"/>
</dbReference>
<dbReference type="InterPro" id="IPR011009">
    <property type="entry name" value="Kinase-like_dom_sf"/>
</dbReference>
<dbReference type="Proteomes" id="UP000314980">
    <property type="component" value="Unassembled WGS sequence"/>
</dbReference>
<dbReference type="PROSITE" id="PS00791">
    <property type="entry name" value="RECEPTOR_TYR_KIN_V_2"/>
    <property type="match status" value="1"/>
</dbReference>
<keyword evidence="10" id="KW-0418">Kinase</keyword>
<dbReference type="FunFam" id="2.60.40.10:FF:001388">
    <property type="entry name" value="ephrin type-A receptor 3-like"/>
    <property type="match status" value="1"/>
</dbReference>
<dbReference type="Pfam" id="PF00041">
    <property type="entry name" value="fn3"/>
    <property type="match status" value="2"/>
</dbReference>
<evidence type="ECO:0000256" key="5">
    <source>
        <dbReference type="ARBA" id="ARBA00022679"/>
    </source>
</evidence>
<dbReference type="FunFam" id="2.60.40.10:FF:000059">
    <property type="entry name" value="Ephrin type-A receptor 6"/>
    <property type="match status" value="1"/>
</dbReference>
<dbReference type="Gene3D" id="2.60.40.1770">
    <property type="entry name" value="ephrin a2 ectodomain"/>
    <property type="match status" value="1"/>
</dbReference>
<evidence type="ECO:0000256" key="3">
    <source>
        <dbReference type="ARBA" id="ARBA00022475"/>
    </source>
</evidence>
<dbReference type="GeneTree" id="ENSGT00940000165265"/>
<dbReference type="InterPro" id="IPR001660">
    <property type="entry name" value="SAM"/>
</dbReference>
<dbReference type="PROSITE" id="PS00107">
    <property type="entry name" value="PROTEIN_KINASE_ATP"/>
    <property type="match status" value="1"/>
</dbReference>
<comment type="catalytic activity">
    <reaction evidence="17">
        <text>L-tyrosyl-[protein] + ATP = O-phospho-L-tyrosyl-[protein] + ADP + H(+)</text>
        <dbReference type="Rhea" id="RHEA:10596"/>
        <dbReference type="Rhea" id="RHEA-COMP:10136"/>
        <dbReference type="Rhea" id="RHEA-COMP:20101"/>
        <dbReference type="ChEBI" id="CHEBI:15378"/>
        <dbReference type="ChEBI" id="CHEBI:30616"/>
        <dbReference type="ChEBI" id="CHEBI:46858"/>
        <dbReference type="ChEBI" id="CHEBI:61978"/>
        <dbReference type="ChEBI" id="CHEBI:456216"/>
        <dbReference type="EC" id="2.7.10.1"/>
    </reaction>
</comment>
<evidence type="ECO:0000256" key="12">
    <source>
        <dbReference type="ARBA" id="ARBA00022989"/>
    </source>
</evidence>
<dbReference type="InterPro" id="IPR036116">
    <property type="entry name" value="FN3_sf"/>
</dbReference>
<dbReference type="Ensembl" id="ENSLCAT00010041740.1">
    <property type="protein sequence ID" value="ENSLCAP00010040767.1"/>
    <property type="gene ID" value="ENSLCAG00010019077.1"/>
</dbReference>
<evidence type="ECO:0000313" key="28">
    <source>
        <dbReference type="Ensembl" id="ENSLCAP00010040767.1"/>
    </source>
</evidence>
<keyword evidence="4" id="KW-0597">Phosphoprotein</keyword>
<dbReference type="Pfam" id="PF25599">
    <property type="entry name" value="Ephrin_CRD"/>
    <property type="match status" value="1"/>
</dbReference>
<dbReference type="SMART" id="SM00060">
    <property type="entry name" value="FN3"/>
    <property type="match status" value="2"/>
</dbReference>
<evidence type="ECO:0000256" key="20">
    <source>
        <dbReference type="PIRSR" id="PIRSR000666-3"/>
    </source>
</evidence>
<reference evidence="29" key="1">
    <citation type="submission" date="2015-09" db="EMBL/GenBank/DDBJ databases">
        <authorList>
            <person name="Sai Rama Sridatta P."/>
        </authorList>
    </citation>
    <scope>NUCLEOTIDE SEQUENCE [LARGE SCALE GENOMIC DNA]</scope>
</reference>
<dbReference type="FunFam" id="3.30.200.20:FF:000001">
    <property type="entry name" value="Ephrin type-A receptor 5"/>
    <property type="match status" value="1"/>
</dbReference>
<dbReference type="CDD" id="cd05066">
    <property type="entry name" value="PTKc_EphR_A"/>
    <property type="match status" value="1"/>
</dbReference>
<evidence type="ECO:0000256" key="17">
    <source>
        <dbReference type="ARBA" id="ARBA00051243"/>
    </source>
</evidence>
<dbReference type="SMART" id="SM00219">
    <property type="entry name" value="TyrKc"/>
    <property type="match status" value="1"/>
</dbReference>
<dbReference type="CDD" id="cd10473">
    <property type="entry name" value="EphR_LBD_A"/>
    <property type="match status" value="1"/>
</dbReference>
<feature type="domain" description="Fibronectin type-III" evidence="26">
    <location>
        <begin position="334"/>
        <end position="443"/>
    </location>
</feature>
<keyword evidence="8" id="KW-0677">Repeat</keyword>
<keyword evidence="11 19" id="KW-0067">ATP-binding</keyword>
<feature type="disulfide bond" evidence="20">
    <location>
        <begin position="115"/>
        <end position="125"/>
    </location>
</feature>
<dbReference type="PROSITE" id="PS00790">
    <property type="entry name" value="RECEPTOR_TYR_KIN_V_1"/>
    <property type="match status" value="1"/>
</dbReference>
<evidence type="ECO:0000256" key="14">
    <source>
        <dbReference type="ARBA" id="ARBA00023137"/>
    </source>
</evidence>
<dbReference type="InterPro" id="IPR008266">
    <property type="entry name" value="Tyr_kinase_AS"/>
</dbReference>
<evidence type="ECO:0000256" key="9">
    <source>
        <dbReference type="ARBA" id="ARBA00022741"/>
    </source>
</evidence>
<accession>A0A4W6ENM6</accession>
<dbReference type="PROSITE" id="PS51550">
    <property type="entry name" value="EPH_LBD"/>
    <property type="match status" value="1"/>
</dbReference>
<dbReference type="PROSITE" id="PS00109">
    <property type="entry name" value="PROTEIN_KINASE_TYR"/>
    <property type="match status" value="1"/>
</dbReference>
<dbReference type="Gene3D" id="2.10.50.10">
    <property type="entry name" value="Tumor Necrosis Factor Receptor, subunit A, domain 2"/>
    <property type="match status" value="1"/>
</dbReference>
<evidence type="ECO:0000256" key="16">
    <source>
        <dbReference type="ARBA" id="ARBA00023180"/>
    </source>
</evidence>
<evidence type="ECO:0000256" key="6">
    <source>
        <dbReference type="ARBA" id="ARBA00022692"/>
    </source>
</evidence>
<dbReference type="PANTHER" id="PTHR46877:SF8">
    <property type="entry name" value="RECEPTOR PROTEIN-TYROSINE KINASE"/>
    <property type="match status" value="1"/>
</dbReference>
<dbReference type="InterPro" id="IPR050449">
    <property type="entry name" value="Ephrin_rcpt_TKs"/>
</dbReference>
<keyword evidence="15" id="KW-0675">Receptor</keyword>
<dbReference type="SUPFAM" id="SSF56112">
    <property type="entry name" value="Protein kinase-like (PK-like)"/>
    <property type="match status" value="1"/>
</dbReference>
<dbReference type="PRINTS" id="PR00109">
    <property type="entry name" value="TYRKINASE"/>
</dbReference>
<dbReference type="InterPro" id="IPR008979">
    <property type="entry name" value="Galactose-bd-like_sf"/>
</dbReference>
<dbReference type="Pfam" id="PF14575">
    <property type="entry name" value="EphA2_TM"/>
    <property type="match status" value="1"/>
</dbReference>
<dbReference type="CDD" id="cd00063">
    <property type="entry name" value="FN3"/>
    <property type="match status" value="2"/>
</dbReference>
<feature type="disulfide bond" evidence="20">
    <location>
        <begin position="80"/>
        <end position="198"/>
    </location>
</feature>
<evidence type="ECO:0000256" key="10">
    <source>
        <dbReference type="ARBA" id="ARBA00022777"/>
    </source>
</evidence>
<evidence type="ECO:0000256" key="15">
    <source>
        <dbReference type="ARBA" id="ARBA00023170"/>
    </source>
</evidence>
<dbReference type="FunFam" id="2.60.120.260:FF:000001">
    <property type="entry name" value="Ephrin type-A receptor 7"/>
    <property type="match status" value="1"/>
</dbReference>
<keyword evidence="12 22" id="KW-1133">Transmembrane helix</keyword>
<dbReference type="FunFam" id="2.60.40.1770:FF:000001">
    <property type="entry name" value="Ephrin type-A receptor 5"/>
    <property type="match status" value="1"/>
</dbReference>
<evidence type="ECO:0000259" key="25">
    <source>
        <dbReference type="PROSITE" id="PS50105"/>
    </source>
</evidence>
<evidence type="ECO:0000256" key="2">
    <source>
        <dbReference type="ARBA" id="ARBA00011902"/>
    </source>
</evidence>
<feature type="active site" description="Proton acceptor" evidence="18">
    <location>
        <position position="754"/>
    </location>
</feature>